<reference evidence="1" key="2">
    <citation type="journal article" date="2015" name="Data Brief">
        <title>Shoot transcriptome of the giant reed, Arundo donax.</title>
        <authorList>
            <person name="Barrero R.A."/>
            <person name="Guerrero F.D."/>
            <person name="Moolhuijzen P."/>
            <person name="Goolsby J.A."/>
            <person name="Tidwell J."/>
            <person name="Bellgard S.E."/>
            <person name="Bellgard M.I."/>
        </authorList>
    </citation>
    <scope>NUCLEOTIDE SEQUENCE</scope>
    <source>
        <tissue evidence="1">Shoot tissue taken approximately 20 cm above the soil surface</tissue>
    </source>
</reference>
<protein>
    <submittedName>
        <fullName evidence="1">Uncharacterized protein</fullName>
    </submittedName>
</protein>
<proteinExistence type="predicted"/>
<reference evidence="1" key="1">
    <citation type="submission" date="2014-09" db="EMBL/GenBank/DDBJ databases">
        <authorList>
            <person name="Magalhaes I.L.F."/>
            <person name="Oliveira U."/>
            <person name="Santos F.R."/>
            <person name="Vidigal T.H.D.A."/>
            <person name="Brescovit A.D."/>
            <person name="Santos A.J."/>
        </authorList>
    </citation>
    <scope>NUCLEOTIDE SEQUENCE</scope>
    <source>
        <tissue evidence="1">Shoot tissue taken approximately 20 cm above the soil surface</tissue>
    </source>
</reference>
<sequence length="27" mass="3375">MTTYSMLKNSLRIFRNYFIGWKHLIQI</sequence>
<dbReference type="EMBL" id="GBRH01168410">
    <property type="protein sequence ID" value="JAE29486.1"/>
    <property type="molecule type" value="Transcribed_RNA"/>
</dbReference>
<dbReference type="AlphaFoldDB" id="A0A0A9H3R4"/>
<accession>A0A0A9H3R4</accession>
<name>A0A0A9H3R4_ARUDO</name>
<evidence type="ECO:0000313" key="1">
    <source>
        <dbReference type="EMBL" id="JAE29486.1"/>
    </source>
</evidence>
<organism evidence="1">
    <name type="scientific">Arundo donax</name>
    <name type="common">Giant reed</name>
    <name type="synonym">Donax arundinaceus</name>
    <dbReference type="NCBI Taxonomy" id="35708"/>
    <lineage>
        <taxon>Eukaryota</taxon>
        <taxon>Viridiplantae</taxon>
        <taxon>Streptophyta</taxon>
        <taxon>Embryophyta</taxon>
        <taxon>Tracheophyta</taxon>
        <taxon>Spermatophyta</taxon>
        <taxon>Magnoliopsida</taxon>
        <taxon>Liliopsida</taxon>
        <taxon>Poales</taxon>
        <taxon>Poaceae</taxon>
        <taxon>PACMAD clade</taxon>
        <taxon>Arundinoideae</taxon>
        <taxon>Arundineae</taxon>
        <taxon>Arundo</taxon>
    </lineage>
</organism>